<keyword evidence="3" id="KW-1185">Reference proteome</keyword>
<gene>
    <name evidence="2" type="ORF">DYU11_01660</name>
</gene>
<evidence type="ECO:0000313" key="2">
    <source>
        <dbReference type="EMBL" id="RIV27050.1"/>
    </source>
</evidence>
<feature type="compositionally biased region" description="Basic and acidic residues" evidence="1">
    <location>
        <begin position="7"/>
        <end position="22"/>
    </location>
</feature>
<protein>
    <submittedName>
        <fullName evidence="2">Uncharacterized protein</fullName>
    </submittedName>
</protein>
<feature type="region of interest" description="Disordered" evidence="1">
    <location>
        <begin position="1"/>
        <end position="29"/>
    </location>
</feature>
<evidence type="ECO:0000256" key="1">
    <source>
        <dbReference type="SAM" id="MobiDB-lite"/>
    </source>
</evidence>
<name>A0A418MHZ9_9BACT</name>
<dbReference type="RefSeq" id="WP_119665902.1">
    <property type="nucleotide sequence ID" value="NZ_QXED01000001.1"/>
</dbReference>
<dbReference type="InterPro" id="IPR049886">
    <property type="entry name" value="CFI_box_CTERM_dom"/>
</dbReference>
<dbReference type="Proteomes" id="UP000283523">
    <property type="component" value="Unassembled WGS sequence"/>
</dbReference>
<dbReference type="EMBL" id="QXED01000001">
    <property type="protein sequence ID" value="RIV27050.1"/>
    <property type="molecule type" value="Genomic_DNA"/>
</dbReference>
<dbReference type="OrthoDB" id="1149028at2"/>
<proteinExistence type="predicted"/>
<dbReference type="AlphaFoldDB" id="A0A418MHZ9"/>
<organism evidence="2 3">
    <name type="scientific">Fibrisoma montanum</name>
    <dbReference type="NCBI Taxonomy" id="2305895"/>
    <lineage>
        <taxon>Bacteria</taxon>
        <taxon>Pseudomonadati</taxon>
        <taxon>Bacteroidota</taxon>
        <taxon>Cytophagia</taxon>
        <taxon>Cytophagales</taxon>
        <taxon>Spirosomataceae</taxon>
        <taxon>Fibrisoma</taxon>
    </lineage>
</organism>
<comment type="caution">
    <text evidence="2">The sequence shown here is derived from an EMBL/GenBank/DDBJ whole genome shotgun (WGS) entry which is preliminary data.</text>
</comment>
<accession>A0A418MHZ9</accession>
<sequence length="199" mass="22661">MNTNQGGEHKENLPSHQNKRDIINQPNSLKPGSLIDQSLSNLSQEQIQNLMAKAAEEALRLEVKAREQNFDYKSGRQALEDHIEAFSNLDKKDFTTRHKLSSEIKTGAGRMRIESKTGGMCFVATATYGDASHPDVVFLRYFRDKVLVNSWGGRQFIFFYWHIGPALAKVVMAIRPLKKIARLFLESVVYFVKKFCVIP</sequence>
<evidence type="ECO:0000313" key="3">
    <source>
        <dbReference type="Proteomes" id="UP000283523"/>
    </source>
</evidence>
<reference evidence="2 3" key="1">
    <citation type="submission" date="2018-08" db="EMBL/GenBank/DDBJ databases">
        <title>Fibrisoma montanum sp. nov., isolated from Danxia mountain soil.</title>
        <authorList>
            <person name="Huang Y."/>
        </authorList>
    </citation>
    <scope>NUCLEOTIDE SEQUENCE [LARGE SCALE GENOMIC DNA]</scope>
    <source>
        <strain evidence="2 3">HYT19</strain>
    </source>
</reference>
<dbReference type="NCBIfam" id="NF041770">
    <property type="entry name" value="CFI_box_CTERM"/>
    <property type="match status" value="1"/>
</dbReference>